<dbReference type="CDD" id="cd00640">
    <property type="entry name" value="Trp-synth-beta_II"/>
    <property type="match status" value="1"/>
</dbReference>
<feature type="domain" description="Tryptophan synthase beta chain-like PALP" evidence="3">
    <location>
        <begin position="33"/>
        <end position="344"/>
    </location>
</feature>
<proteinExistence type="predicted"/>
<evidence type="ECO:0000256" key="2">
    <source>
        <dbReference type="ARBA" id="ARBA00022898"/>
    </source>
</evidence>
<dbReference type="Proteomes" id="UP000445696">
    <property type="component" value="Unassembled WGS sequence"/>
</dbReference>
<dbReference type="OrthoDB" id="34584at2"/>
<protein>
    <submittedName>
        <fullName evidence="4">Diaminopropionate ammonia-lyase</fullName>
        <ecNumber evidence="4">4.3.1.15</ecNumber>
    </submittedName>
</protein>
<keyword evidence="4" id="KW-0456">Lyase</keyword>
<dbReference type="PANTHER" id="PTHR42937:SF1">
    <property type="entry name" value="DIAMINOPROPIONATE AMMONIA-LYASE"/>
    <property type="match status" value="1"/>
</dbReference>
<keyword evidence="5" id="KW-1185">Reference proteome</keyword>
<dbReference type="SUPFAM" id="SSF53686">
    <property type="entry name" value="Tryptophan synthase beta subunit-like PLP-dependent enzymes"/>
    <property type="match status" value="1"/>
</dbReference>
<organism evidence="4 5">
    <name type="scientific">Sneathiella chungangensis</name>
    <dbReference type="NCBI Taxonomy" id="1418234"/>
    <lineage>
        <taxon>Bacteria</taxon>
        <taxon>Pseudomonadati</taxon>
        <taxon>Pseudomonadota</taxon>
        <taxon>Alphaproteobacteria</taxon>
        <taxon>Sneathiellales</taxon>
        <taxon>Sneathiellaceae</taxon>
        <taxon>Sneathiella</taxon>
    </lineage>
</organism>
<dbReference type="InterPro" id="IPR001926">
    <property type="entry name" value="TrpB-like_PALP"/>
</dbReference>
<comment type="cofactor">
    <cofactor evidence="1">
        <name>pyridoxal 5'-phosphate</name>
        <dbReference type="ChEBI" id="CHEBI:597326"/>
    </cofactor>
</comment>
<accession>A0A845MJR3</accession>
<dbReference type="Gene3D" id="3.40.50.1100">
    <property type="match status" value="2"/>
</dbReference>
<comment type="caution">
    <text evidence="4">The sequence shown here is derived from an EMBL/GenBank/DDBJ whole genome shotgun (WGS) entry which is preliminary data.</text>
</comment>
<dbReference type="AlphaFoldDB" id="A0A845MJR3"/>
<dbReference type="Pfam" id="PF00291">
    <property type="entry name" value="PALP"/>
    <property type="match status" value="1"/>
</dbReference>
<dbReference type="EC" id="4.3.1.15" evidence="4"/>
<name>A0A845MJR3_9PROT</name>
<dbReference type="InterPro" id="IPR036052">
    <property type="entry name" value="TrpB-like_PALP_sf"/>
</dbReference>
<evidence type="ECO:0000313" key="5">
    <source>
        <dbReference type="Proteomes" id="UP000445696"/>
    </source>
</evidence>
<dbReference type="EMBL" id="WTVA01000014">
    <property type="protein sequence ID" value="MZR23184.1"/>
    <property type="molecule type" value="Genomic_DNA"/>
</dbReference>
<evidence type="ECO:0000313" key="4">
    <source>
        <dbReference type="EMBL" id="MZR23184.1"/>
    </source>
</evidence>
<gene>
    <name evidence="4" type="ORF">GQF03_12680</name>
</gene>
<dbReference type="NCBIfam" id="NF006058">
    <property type="entry name" value="PRK08206.1"/>
    <property type="match status" value="1"/>
</dbReference>
<evidence type="ECO:0000259" key="3">
    <source>
        <dbReference type="Pfam" id="PF00291"/>
    </source>
</evidence>
<sequence length="350" mass="37194">MSLKKSPNTTAGSRLFRTAPDRPMTLLQQCPVYAPTPLLGHADLARHFGLESLFIKDESHRMRLGSFKALGGAFAVAQMISDAAGTTDLDSDAARKLVSRMTFITASAGNHGLSVAAGARIFGAKAAIYLAAAVPEGFANRIRALDAQVVRISGSYEDSVSAAIKAADENDWLLLADGSWDGYTERPALVMEGYTVLAEECRMEFTKKDIWPTHVLVQAGVGGLAAAVSGHIRDYWPKQPEILIIEPEAAPCLMMSVKNGRLTRVEGPESNMGRLDCKDASLIAFQSLRTDADGFLQVSDAAANSAVSLLANYDIRTTPSGAAPIAALEPLSLPPGSRCLIFVTEGLEAG</sequence>
<dbReference type="PANTHER" id="PTHR42937">
    <property type="match status" value="1"/>
</dbReference>
<keyword evidence="2" id="KW-0663">Pyridoxal phosphate</keyword>
<evidence type="ECO:0000256" key="1">
    <source>
        <dbReference type="ARBA" id="ARBA00001933"/>
    </source>
</evidence>
<reference evidence="4 5" key="1">
    <citation type="journal article" date="2014" name="Int. J. Syst. Evol. Microbiol.">
        <title>Sneathiella chungangensis sp. nov., isolated from a marine sand, and emended description of the genus Sneathiella.</title>
        <authorList>
            <person name="Siamphan C."/>
            <person name="Kim H."/>
            <person name="Lee J.S."/>
            <person name="Kim W."/>
        </authorList>
    </citation>
    <scope>NUCLEOTIDE SEQUENCE [LARGE SCALE GENOMIC DNA]</scope>
    <source>
        <strain evidence="4 5">KCTC 32476</strain>
    </source>
</reference>
<dbReference type="GO" id="GO:0008838">
    <property type="term" value="F:diaminopropionate ammonia-lyase activity"/>
    <property type="evidence" value="ECO:0007669"/>
    <property type="project" value="UniProtKB-EC"/>
</dbReference>